<evidence type="ECO:0000256" key="7">
    <source>
        <dbReference type="ARBA" id="ARBA00023130"/>
    </source>
</evidence>
<evidence type="ECO:0000256" key="1">
    <source>
        <dbReference type="ARBA" id="ARBA00004183"/>
    </source>
</evidence>
<evidence type="ECO:0000256" key="11">
    <source>
        <dbReference type="ARBA" id="ARBA00058588"/>
    </source>
</evidence>
<evidence type="ECO:0000256" key="10">
    <source>
        <dbReference type="ARBA" id="ARBA00023170"/>
    </source>
</evidence>
<evidence type="ECO:0000256" key="3">
    <source>
        <dbReference type="ARBA" id="ARBA00022737"/>
    </source>
</evidence>
<evidence type="ECO:0000256" key="14">
    <source>
        <dbReference type="ARBA" id="ARBA00081450"/>
    </source>
</evidence>
<dbReference type="Ensembl" id="ENSRFET00010013767.1">
    <property type="protein sequence ID" value="ENSRFEP00010012585.1"/>
    <property type="gene ID" value="ENSRFEG00010008550.1"/>
</dbReference>
<comment type="subcellular location">
    <subcellularLocation>
        <location evidence="1">Membrane</location>
        <topology evidence="1">Single-pass type III membrane protein</topology>
    </subcellularLocation>
</comment>
<proteinExistence type="predicted"/>
<dbReference type="FunFam" id="4.10.1290.10:FF:000001">
    <property type="entry name" value="Tumor necrosis factor receptor superfamily member 13B"/>
    <property type="match status" value="1"/>
</dbReference>
<keyword evidence="2 16" id="KW-0812">Transmembrane</keyword>
<dbReference type="Pfam" id="PF09305">
    <property type="entry name" value="TACI-CRD2"/>
    <property type="match status" value="2"/>
</dbReference>
<dbReference type="GO" id="GO:0002250">
    <property type="term" value="P:adaptive immune response"/>
    <property type="evidence" value="ECO:0007669"/>
    <property type="project" value="UniProtKB-KW"/>
</dbReference>
<keyword evidence="3" id="KW-0677">Repeat</keyword>
<dbReference type="SUPFAM" id="SSF57586">
    <property type="entry name" value="TNF receptor-like"/>
    <property type="match status" value="2"/>
</dbReference>
<keyword evidence="7" id="KW-1064">Adaptive immunity</keyword>
<evidence type="ECO:0000313" key="21">
    <source>
        <dbReference type="Proteomes" id="UP000585614"/>
    </source>
</evidence>
<dbReference type="GO" id="GO:0030889">
    <property type="term" value="P:negative regulation of B cell proliferation"/>
    <property type="evidence" value="ECO:0007669"/>
    <property type="project" value="TreeGrafter"/>
</dbReference>
<evidence type="ECO:0000256" key="4">
    <source>
        <dbReference type="ARBA" id="ARBA00022859"/>
    </source>
</evidence>
<dbReference type="GO" id="GO:0002244">
    <property type="term" value="P:hematopoietic progenitor cell differentiation"/>
    <property type="evidence" value="ECO:0007669"/>
    <property type="project" value="TreeGrafter"/>
</dbReference>
<evidence type="ECO:0000313" key="20">
    <source>
        <dbReference type="Proteomes" id="UP000472240"/>
    </source>
</evidence>
<reference evidence="18 21" key="4">
    <citation type="journal article" date="2020" name="Nature">
        <title>Six reference-quality genomes reveal evolution of bat adaptations.</title>
        <authorList>
            <person name="Jebb D."/>
            <person name="Huang Z."/>
            <person name="Pippel M."/>
            <person name="Hughes G.M."/>
            <person name="Lavrichenko K."/>
            <person name="Devanna P."/>
            <person name="Winkler S."/>
            <person name="Jermiin L.S."/>
            <person name="Skirmuntt E.C."/>
            <person name="Katzourakis A."/>
            <person name="Burkitt-Gray L."/>
            <person name="Ray D.A."/>
            <person name="Sullivan K.A.M."/>
            <person name="Roscito J.G."/>
            <person name="Kirilenko B.M."/>
            <person name="Davalos L.M."/>
            <person name="Corthals A.P."/>
            <person name="Power M.L."/>
            <person name="Jones G."/>
            <person name="Ransome R.D."/>
            <person name="Dechmann D.K.N."/>
            <person name="Locatelli A.G."/>
            <person name="Puechmaille S.J."/>
            <person name="Fedrigo O."/>
            <person name="Jarvis E.D."/>
            <person name="Hiller M."/>
            <person name="Vernes S.C."/>
            <person name="Myers E.W."/>
            <person name="Teeling E.C."/>
        </authorList>
    </citation>
    <scope>NUCLEOTIDE SEQUENCE [LARGE SCALE GENOMIC DNA]</scope>
    <source>
        <strain evidence="18">MRhiFer1</strain>
        <tissue evidence="18">Lung</tissue>
    </source>
</reference>
<reference evidence="19 20" key="3">
    <citation type="submission" date="2018-12" db="EMBL/GenBank/DDBJ databases">
        <title>G10K-VGP greater horseshoe bat female genome, primary haplotype.</title>
        <authorList>
            <person name="Teeling E."/>
            <person name="Myers G."/>
            <person name="Vernes S."/>
            <person name="Pippel M."/>
            <person name="Winkler S."/>
            <person name="Fedrigo O."/>
            <person name="Rhie A."/>
            <person name="Koren S."/>
            <person name="Phillippy A."/>
            <person name="Lewin H."/>
            <person name="Damas J."/>
            <person name="Howe K."/>
            <person name="Mountcastle J."/>
            <person name="Jarvis E.D."/>
        </authorList>
    </citation>
    <scope>NUCLEOTIDE SEQUENCE [LARGE SCALE GENOMIC DNA]</scope>
</reference>
<dbReference type="InterPro" id="IPR001368">
    <property type="entry name" value="TNFR/NGFR_Cys_rich_reg"/>
</dbReference>
<evidence type="ECO:0000256" key="2">
    <source>
        <dbReference type="ARBA" id="ARBA00022692"/>
    </source>
</evidence>
<evidence type="ECO:0000256" key="16">
    <source>
        <dbReference type="SAM" id="Phobius"/>
    </source>
</evidence>
<feature type="region of interest" description="Disordered" evidence="15">
    <location>
        <begin position="1"/>
        <end position="24"/>
    </location>
</feature>
<evidence type="ECO:0000259" key="17">
    <source>
        <dbReference type="PROSITE" id="PS00652"/>
    </source>
</evidence>
<evidence type="ECO:0000256" key="6">
    <source>
        <dbReference type="ARBA" id="ARBA00022989"/>
    </source>
</evidence>
<gene>
    <name evidence="19" type="primary">TNFRSF13B</name>
    <name evidence="18" type="ORF">mRhiFer1_017321</name>
</gene>
<reference evidence="19" key="5">
    <citation type="submission" date="2025-05" db="UniProtKB">
        <authorList>
            <consortium name="Ensembl"/>
        </authorList>
    </citation>
    <scope>IDENTIFICATION</scope>
</reference>
<keyword evidence="4" id="KW-0391">Immunity</keyword>
<dbReference type="InterPro" id="IPR015384">
    <property type="entry name" value="TACI_Cys-rich-dom"/>
</dbReference>
<keyword evidence="5" id="KW-0735">Signal-anchor</keyword>
<keyword evidence="8 16" id="KW-0472">Membrane</keyword>
<dbReference type="EMBL" id="JACAGC010000020">
    <property type="protein sequence ID" value="KAF6300000.1"/>
    <property type="molecule type" value="Genomic_DNA"/>
</dbReference>
<accession>A0A671EHR2</accession>
<dbReference type="PRINTS" id="PR01963">
    <property type="entry name" value="TNFACTORR13B"/>
</dbReference>
<feature type="transmembrane region" description="Helical" evidence="16">
    <location>
        <begin position="158"/>
        <end position="183"/>
    </location>
</feature>
<dbReference type="PANTHER" id="PTHR15511:SF2">
    <property type="entry name" value="TUMOR NECROSIS FACTOR RECEPTOR SUPERFAMILY MEMBER 13B"/>
    <property type="match status" value="1"/>
</dbReference>
<evidence type="ECO:0000256" key="15">
    <source>
        <dbReference type="SAM" id="MobiDB-lite"/>
    </source>
</evidence>
<dbReference type="PANTHER" id="PTHR15511">
    <property type="entry name" value="TUMOR NECROSIS FACTOR RECEPTOR SUPERFAMILY MEMBER 13B"/>
    <property type="match status" value="1"/>
</dbReference>
<keyword evidence="20" id="KW-1185">Reference proteome</keyword>
<dbReference type="Gene3D" id="4.10.1290.10">
    <property type="entry name" value="Tumor necrosis factor receptor superfamily"/>
    <property type="match status" value="2"/>
</dbReference>
<dbReference type="GO" id="GO:0005886">
    <property type="term" value="C:plasma membrane"/>
    <property type="evidence" value="ECO:0007669"/>
    <property type="project" value="InterPro"/>
</dbReference>
<evidence type="ECO:0000313" key="18">
    <source>
        <dbReference type="EMBL" id="KAF6300000.1"/>
    </source>
</evidence>
<comment type="subunit">
    <text evidence="12">Binds TRAF2, TRAF5 and TRAF6. Binds the NH2-terminal domain of CAMLG with its C-terminus.</text>
</comment>
<dbReference type="Proteomes" id="UP000585614">
    <property type="component" value="Unassembled WGS sequence"/>
</dbReference>
<sequence length="294" mass="31765">MSGLGRSRQGGWSGAGQEEPSPQGLQMRVTMKPCPEEQYWDHLLNICLSCKSICSRKIPQTCADFCKSLSCRKEQGRYYDLLLRDCISCASICGRHPKQCTYFCENKFRSQVNLQPELRRQQIETRSDIFGRYQGSEHRVSEAGPAPPGLKLSADQLALVYSTLGLCLGTVICCFLLAVACFLKRRGDQFSCQLPPGPCQTRAKSSNDHWMEAGSAADVADGPPEPVETCSFCFPECRVPTQESTGGTPGTPGPACAGRWGCPDPTVAGQLCSGHPDSSLEVVCAAAQEGGPAT</sequence>
<dbReference type="OMA" id="CESMDCN"/>
<comment type="function">
    <text evidence="11">Receptor for TNFSF13/APRIL and TNFSF13B/TALL1/BAFF/BLYS that binds both ligands with similar high affinity. Mediates calcineurin-dependent activation of NF-AT, as well as activation of NF-kappa-B and AP-1. Involved in the stimulation of B- and T-cell function and the regulation of humoral immunity.</text>
</comment>
<evidence type="ECO:0000256" key="8">
    <source>
        <dbReference type="ARBA" id="ARBA00023136"/>
    </source>
</evidence>
<dbReference type="PROSITE" id="PS00652">
    <property type="entry name" value="TNFR_NGFR_1"/>
    <property type="match status" value="1"/>
</dbReference>
<dbReference type="Proteomes" id="UP000472240">
    <property type="component" value="Chromosome 21"/>
</dbReference>
<dbReference type="FunFam" id="4.10.1290.10:FF:000002">
    <property type="entry name" value="Tumor necrosis factor receptor superfamily member 13B"/>
    <property type="match status" value="1"/>
</dbReference>
<reference evidence="19 20" key="1">
    <citation type="journal article" date="2015" name="Annu Rev Anim Biosci">
        <title>The Genome 10K Project: a way forward.</title>
        <authorList>
            <person name="Koepfli K.P."/>
            <person name="Paten B."/>
            <person name="O'Brien S.J."/>
            <person name="Koepfli K.P."/>
            <person name="Paten B."/>
            <person name="Antunes A."/>
            <person name="Belov K."/>
            <person name="Bustamante C."/>
            <person name="Castoe T.A."/>
            <person name="Clawson H."/>
            <person name="Crawford A.J."/>
            <person name="Diekhans M."/>
            <person name="Distel D."/>
            <person name="Durbin R."/>
            <person name="Earl D."/>
            <person name="Fujita M.K."/>
            <person name="Gamble T."/>
            <person name="Georges A."/>
            <person name="Gemmell N."/>
            <person name="Gilbert M.T."/>
            <person name="Graves J.M."/>
            <person name="Green R.E."/>
            <person name="Hickey G."/>
            <person name="Jarvis E.D."/>
            <person name="Johnson W."/>
            <person name="Komissarov A."/>
            <person name="Korf I."/>
            <person name="Kuhn R."/>
            <person name="Larkin D.M."/>
            <person name="Lewin H."/>
            <person name="Lopez J.V."/>
            <person name="Ma J."/>
            <person name="Marques-Bonet T."/>
            <person name="Miller W."/>
            <person name="Murphy R."/>
            <person name="Pevzner P."/>
            <person name="Shapiro B."/>
            <person name="Steiner C."/>
            <person name="Tamazian G."/>
            <person name="Venkatesh B."/>
            <person name="Wang J."/>
            <person name="Wayne R."/>
            <person name="Wiley E."/>
            <person name="Yang H."/>
            <person name="Zhang G."/>
            <person name="Haussler D."/>
            <person name="Ryder O."/>
            <person name="O'Brien S.J."/>
        </authorList>
    </citation>
    <scope>NUCLEOTIDE SEQUENCE</scope>
</reference>
<dbReference type="CDD" id="cd13415">
    <property type="entry name" value="TNFRSF13B"/>
    <property type="match status" value="1"/>
</dbReference>
<feature type="domain" description="TNFR-Cys" evidence="17">
    <location>
        <begin position="34"/>
        <end position="71"/>
    </location>
</feature>
<keyword evidence="10 18" id="KW-0675">Receptor</keyword>
<keyword evidence="9" id="KW-1015">Disulfide bond</keyword>
<evidence type="ECO:0000256" key="13">
    <source>
        <dbReference type="ARBA" id="ARBA00070540"/>
    </source>
</evidence>
<protein>
    <recommendedName>
        <fullName evidence="13">Tumor necrosis factor receptor superfamily member 13B</fullName>
    </recommendedName>
    <alternativeName>
        <fullName evidence="14">Transmembrane activator and CAML interactor</fullName>
    </alternativeName>
</protein>
<dbReference type="GeneTree" id="ENSGT00390000013910"/>
<dbReference type="AlphaFoldDB" id="A0A671EHR2"/>
<name>A0A671EHR2_RHIFE</name>
<organism evidence="19 20">
    <name type="scientific">Rhinolophus ferrumequinum</name>
    <name type="common">Greater horseshoe bat</name>
    <dbReference type="NCBI Taxonomy" id="59479"/>
    <lineage>
        <taxon>Eukaryota</taxon>
        <taxon>Metazoa</taxon>
        <taxon>Chordata</taxon>
        <taxon>Craniata</taxon>
        <taxon>Vertebrata</taxon>
        <taxon>Euteleostomi</taxon>
        <taxon>Mammalia</taxon>
        <taxon>Eutheria</taxon>
        <taxon>Laurasiatheria</taxon>
        <taxon>Chiroptera</taxon>
        <taxon>Yinpterochiroptera</taxon>
        <taxon>Rhinolophoidea</taxon>
        <taxon>Rhinolophidae</taxon>
        <taxon>Rhinolophinae</taxon>
        <taxon>Rhinolophus</taxon>
    </lineage>
</organism>
<evidence type="ECO:0000256" key="5">
    <source>
        <dbReference type="ARBA" id="ARBA00022968"/>
    </source>
</evidence>
<dbReference type="InterPro" id="IPR022317">
    <property type="entry name" value="TNFR_13B"/>
</dbReference>
<evidence type="ECO:0000313" key="19">
    <source>
        <dbReference type="Ensembl" id="ENSRFEP00010012585.1"/>
    </source>
</evidence>
<dbReference type="GO" id="GO:0001782">
    <property type="term" value="P:B cell homeostasis"/>
    <property type="evidence" value="ECO:0007669"/>
    <property type="project" value="TreeGrafter"/>
</dbReference>
<evidence type="ECO:0000256" key="12">
    <source>
        <dbReference type="ARBA" id="ARBA00063663"/>
    </source>
</evidence>
<evidence type="ECO:0000256" key="9">
    <source>
        <dbReference type="ARBA" id="ARBA00023157"/>
    </source>
</evidence>
<keyword evidence="6 16" id="KW-1133">Transmembrane helix</keyword>
<reference evidence="19 20" key="2">
    <citation type="journal article" date="2018" name="Annu Rev Anim Biosci">
        <title>Bat Biology, Genomes, and the Bat1K Project: To Generate Chromosome-Level Genomes for All Living Bat Species.</title>
        <authorList>
            <person name="Teeling E.C."/>
            <person name="Vernes S.C."/>
            <person name="Davalos L.M."/>
            <person name="Ray D.A."/>
            <person name="Gilbert M.T.P."/>
            <person name="Myers E."/>
        </authorList>
    </citation>
    <scope>NUCLEOTIDE SEQUENCE</scope>
</reference>